<name>A0ABD2PN20_9PLAT</name>
<sequence length="139" mass="14318">LKKGKTNGSGNVEAGLSFGDFALGHVDGGGDATELEVPGDGETDFGTRHGYKGGGLFLTQAGDGLAIHGEDAIARLQRTGGTGFIHGLRMTGATSGHDALDEYAQIMAVFGLGRQDCETQAGIDFGHHNIEGFKALLSK</sequence>
<organism evidence="1 2">
    <name type="scientific">Cichlidogyrus casuarinus</name>
    <dbReference type="NCBI Taxonomy" id="1844966"/>
    <lineage>
        <taxon>Eukaryota</taxon>
        <taxon>Metazoa</taxon>
        <taxon>Spiralia</taxon>
        <taxon>Lophotrochozoa</taxon>
        <taxon>Platyhelminthes</taxon>
        <taxon>Monogenea</taxon>
        <taxon>Monopisthocotylea</taxon>
        <taxon>Dactylogyridea</taxon>
        <taxon>Ancyrocephalidae</taxon>
        <taxon>Cichlidogyrus</taxon>
    </lineage>
</organism>
<dbReference type="AlphaFoldDB" id="A0ABD2PN20"/>
<dbReference type="Proteomes" id="UP001626550">
    <property type="component" value="Unassembled WGS sequence"/>
</dbReference>
<feature type="non-terminal residue" evidence="1">
    <location>
        <position position="1"/>
    </location>
</feature>
<evidence type="ECO:0000313" key="1">
    <source>
        <dbReference type="EMBL" id="KAL3308458.1"/>
    </source>
</evidence>
<proteinExistence type="predicted"/>
<evidence type="ECO:0000313" key="2">
    <source>
        <dbReference type="Proteomes" id="UP001626550"/>
    </source>
</evidence>
<gene>
    <name evidence="1" type="ORF">Ciccas_013011</name>
</gene>
<accession>A0ABD2PN20</accession>
<dbReference type="EMBL" id="JBJKFK010005196">
    <property type="protein sequence ID" value="KAL3308458.1"/>
    <property type="molecule type" value="Genomic_DNA"/>
</dbReference>
<comment type="caution">
    <text evidence="1">The sequence shown here is derived from an EMBL/GenBank/DDBJ whole genome shotgun (WGS) entry which is preliminary data.</text>
</comment>
<reference evidence="1 2" key="1">
    <citation type="submission" date="2024-11" db="EMBL/GenBank/DDBJ databases">
        <title>Adaptive evolution of stress response genes in parasites aligns with host niche diversity.</title>
        <authorList>
            <person name="Hahn C."/>
            <person name="Resl P."/>
        </authorList>
    </citation>
    <scope>NUCLEOTIDE SEQUENCE [LARGE SCALE GENOMIC DNA]</scope>
    <source>
        <strain evidence="1">EGGRZ-B1_66</strain>
        <tissue evidence="1">Body</tissue>
    </source>
</reference>
<protein>
    <submittedName>
        <fullName evidence="1">Uncharacterized protein</fullName>
    </submittedName>
</protein>
<keyword evidence="2" id="KW-1185">Reference proteome</keyword>